<dbReference type="Pfam" id="PF17946">
    <property type="entry name" value="RecC_C"/>
    <property type="match status" value="1"/>
</dbReference>
<organism evidence="13 14">
    <name type="scientific">Paraperlucidibaca baekdonensis</name>
    <dbReference type="NCBI Taxonomy" id="748120"/>
    <lineage>
        <taxon>Bacteria</taxon>
        <taxon>Pseudomonadati</taxon>
        <taxon>Pseudomonadota</taxon>
        <taxon>Gammaproteobacteria</taxon>
        <taxon>Moraxellales</taxon>
        <taxon>Moraxellaceae</taxon>
        <taxon>Paraperlucidibaca</taxon>
    </lineage>
</organism>
<name>A0A3E0H4G8_9GAMM</name>
<evidence type="ECO:0000313" key="14">
    <source>
        <dbReference type="Proteomes" id="UP000256774"/>
    </source>
</evidence>
<keyword evidence="5 10" id="KW-0347">Helicase</keyword>
<dbReference type="Gene3D" id="3.40.50.10930">
    <property type="match status" value="1"/>
</dbReference>
<keyword evidence="7 10" id="KW-0067">ATP-binding</keyword>
<keyword evidence="14" id="KW-1185">Reference proteome</keyword>
<dbReference type="Pfam" id="PF04257">
    <property type="entry name" value="Exonuc_V_gamma"/>
    <property type="match status" value="1"/>
</dbReference>
<evidence type="ECO:0000256" key="5">
    <source>
        <dbReference type="ARBA" id="ARBA00022806"/>
    </source>
</evidence>
<evidence type="ECO:0000256" key="2">
    <source>
        <dbReference type="ARBA" id="ARBA00022741"/>
    </source>
</evidence>
<evidence type="ECO:0000256" key="10">
    <source>
        <dbReference type="HAMAP-Rule" id="MF_01486"/>
    </source>
</evidence>
<dbReference type="SUPFAM" id="SSF52980">
    <property type="entry name" value="Restriction endonuclease-like"/>
    <property type="match status" value="1"/>
</dbReference>
<reference evidence="13 14" key="1">
    <citation type="submission" date="2018-08" db="EMBL/GenBank/DDBJ databases">
        <title>Genomic Encyclopedia of Type Strains, Phase IV (KMG-IV): sequencing the most valuable type-strain genomes for metagenomic binning, comparative biology and taxonomic classification.</title>
        <authorList>
            <person name="Goeker M."/>
        </authorList>
    </citation>
    <scope>NUCLEOTIDE SEQUENCE [LARGE SCALE GENOMIC DNA]</scope>
    <source>
        <strain evidence="13 14">DSM 26022</strain>
    </source>
</reference>
<dbReference type="PANTHER" id="PTHR30591">
    <property type="entry name" value="RECBCD ENZYME SUBUNIT RECC"/>
    <property type="match status" value="1"/>
</dbReference>
<dbReference type="Gene3D" id="1.10.10.990">
    <property type="match status" value="1"/>
</dbReference>
<comment type="caution">
    <text evidence="13">The sequence shown here is derived from an EMBL/GenBank/DDBJ whole genome shotgun (WGS) entry which is preliminary data.</text>
</comment>
<keyword evidence="9 10" id="KW-0234">DNA repair</keyword>
<comment type="subunit">
    <text evidence="10">Heterotrimer of RecB, RecC and RecD. All subunits contribute to DNA-binding.</text>
</comment>
<dbReference type="HAMAP" id="MF_01486">
    <property type="entry name" value="RecC"/>
    <property type="match status" value="1"/>
</dbReference>
<feature type="domain" description="RecC C-terminal" evidence="12">
    <location>
        <begin position="835"/>
        <end position="1070"/>
    </location>
</feature>
<evidence type="ECO:0000256" key="3">
    <source>
        <dbReference type="ARBA" id="ARBA00022763"/>
    </source>
</evidence>
<evidence type="ECO:0000313" key="13">
    <source>
        <dbReference type="EMBL" id="REH37763.1"/>
    </source>
</evidence>
<evidence type="ECO:0000256" key="8">
    <source>
        <dbReference type="ARBA" id="ARBA00023125"/>
    </source>
</evidence>
<accession>A0A3E0H4G8</accession>
<evidence type="ECO:0000256" key="4">
    <source>
        <dbReference type="ARBA" id="ARBA00022801"/>
    </source>
</evidence>
<evidence type="ECO:0000259" key="12">
    <source>
        <dbReference type="Pfam" id="PF17946"/>
    </source>
</evidence>
<dbReference type="GO" id="GO:0000724">
    <property type="term" value="P:double-strand break repair via homologous recombination"/>
    <property type="evidence" value="ECO:0007669"/>
    <property type="project" value="UniProtKB-UniRule"/>
</dbReference>
<sequence length="1151" mass="129148">MSNRQTPGLMVLHSHRLESLRDVLLAWLRAHPLAPMSHERVLVQSNGMAQWLKAAMAANIDAPIPGLGICAGVQTDFAARFFWQMYRVVLGQSAVPKHSPFDKPALRWRLLQLLPTLKDDADFQPLSAYLRDDPVKCWQLACELADLYDQYQVYRGDWLMDWRDGHDRLRLQPQTGEAAQPLAPGQRWQAKLWRRLTDDIGEQSHRAALHDQFIAALAGDARPQGLPERIIVWGFSTLPTHYLDALSALARHCQVVLTVLNPCQYYWADLRQAPKHSRQARKASLPQSLAEHEMNDHANPLLLAWGQQGRDYIALLEHIDQPEQYRPQVAAIGQRIDLFDEHPPQSLLSDIQYQVLTLAPLPAAADARAPLMANDHSVAFHIAHSRLREVEALKDYLLDLLDAHRHDDTPLRPQDIAVMVPDISDYGALVEAVFGQSQSGEASLPYTLLDRPVSTTEPLLAALDWLMRLPEARCTATELWDLLDVPAVRRRFALSAQDIADLREDFDVAGARWGLDAAHRETWGVPAKLGQNTWQFALDRLLLGFASGEQNALPQAFDGLLPSGRRGATEAQRLGPMARLLNTLMTWSAQLASPRPGGQWIPLAQQLLATFFDAHEESEKLLMQRIENALASWQEEMQISQAEHHELSLRIAREAWLARLDEASMSQRFLAGNVHVATLMPMRAIPFRVVCLLGLNDGEFPRRQAPNDFDLLHAPGLARAGDRSRRSDDRYLWLEAILSARSHLLISYVGRSARSNADKPPSLLVAQLREYLARGWQFADASLAEITTEHALQPFNPRYFQGPQASSYAALWRAANDHVAPVEQQPIALDEPLSDTLNLSELQYFFRSPARYFYRQRLGIYFADDAVISPDHEPFAVDNLTRYDSVEAILAALQNPHAEQAVATLVAERAGRGEWPLAGFANTAQTELSQVAADIQAHGQDWLSQRPVPTLSVSYSQAGLTVSADIHGVRENAAGERCLWLTTASKLHDDKGQITRWHKLWPMWMEQLLLTLAGHNMAMTVLSPTGIVVSPALTLEQAQRSWQAVLAAWRAGQDHALAFDLSVAAAYLTKPSKNPHKLGRLVCELAAKTAYEGGEFGLSYPPVSKQPMAAIWPNYDAFSRNGESDDYRDRLMAEMIFHIEPKRREWLEAML</sequence>
<dbReference type="Gene3D" id="1.10.10.160">
    <property type="match status" value="1"/>
</dbReference>
<protein>
    <recommendedName>
        <fullName evidence="10">RecBCD enzyme subunit RecC</fullName>
    </recommendedName>
    <alternativeName>
        <fullName evidence="10">Exonuclease V subunit RecC</fullName>
        <shortName evidence="10">ExoV subunit RecC</shortName>
    </alternativeName>
    <alternativeName>
        <fullName evidence="10">Helicase/nuclease RecBCD subunit RecC</fullName>
    </alternativeName>
</protein>
<keyword evidence="3 10" id="KW-0227">DNA damage</keyword>
<keyword evidence="1 10" id="KW-0540">Nuclease</keyword>
<evidence type="ECO:0000256" key="11">
    <source>
        <dbReference type="SAM" id="Coils"/>
    </source>
</evidence>
<keyword evidence="8 10" id="KW-0238">DNA-binding</keyword>
<evidence type="ECO:0000256" key="9">
    <source>
        <dbReference type="ARBA" id="ARBA00023204"/>
    </source>
</evidence>
<dbReference type="InterPro" id="IPR006697">
    <property type="entry name" value="RecC"/>
</dbReference>
<keyword evidence="6 10" id="KW-0269">Exonuclease</keyword>
<dbReference type="Gene3D" id="3.40.50.300">
    <property type="entry name" value="P-loop containing nucleotide triphosphate hydrolases"/>
    <property type="match status" value="2"/>
</dbReference>
<dbReference type="GO" id="GO:0009338">
    <property type="term" value="C:exodeoxyribonuclease V complex"/>
    <property type="evidence" value="ECO:0007669"/>
    <property type="project" value="InterPro"/>
</dbReference>
<dbReference type="InterPro" id="IPR011335">
    <property type="entry name" value="Restrct_endonuc-II-like"/>
</dbReference>
<evidence type="ECO:0000256" key="1">
    <source>
        <dbReference type="ARBA" id="ARBA00022722"/>
    </source>
</evidence>
<evidence type="ECO:0000256" key="7">
    <source>
        <dbReference type="ARBA" id="ARBA00022840"/>
    </source>
</evidence>
<gene>
    <name evidence="10" type="primary">recC</name>
    <name evidence="13" type="ORF">DFR26_1546</name>
</gene>
<dbReference type="InterPro" id="IPR027417">
    <property type="entry name" value="P-loop_NTPase"/>
</dbReference>
<dbReference type="InterPro" id="IPR013986">
    <property type="entry name" value="DExx_box_DNA_helicase_dom_sf"/>
</dbReference>
<dbReference type="SUPFAM" id="SSF52540">
    <property type="entry name" value="P-loop containing nucleoside triphosphate hydrolases"/>
    <property type="match status" value="2"/>
</dbReference>
<dbReference type="EMBL" id="QUNR01000003">
    <property type="protein sequence ID" value="REH37763.1"/>
    <property type="molecule type" value="Genomic_DNA"/>
</dbReference>
<dbReference type="Proteomes" id="UP000256774">
    <property type="component" value="Unassembled WGS sequence"/>
</dbReference>
<keyword evidence="2 10" id="KW-0547">Nucleotide-binding</keyword>
<dbReference type="AlphaFoldDB" id="A0A3E0H4G8"/>
<dbReference type="InterPro" id="IPR041500">
    <property type="entry name" value="RecC_C"/>
</dbReference>
<keyword evidence="11" id="KW-0175">Coiled coil</keyword>
<feature type="coiled-coil region" evidence="11">
    <location>
        <begin position="616"/>
        <end position="643"/>
    </location>
</feature>
<dbReference type="PIRSF" id="PIRSF000980">
    <property type="entry name" value="RecC"/>
    <property type="match status" value="1"/>
</dbReference>
<dbReference type="PANTHER" id="PTHR30591:SF1">
    <property type="entry name" value="RECBCD ENZYME SUBUNIT RECC"/>
    <property type="match status" value="1"/>
</dbReference>
<keyword evidence="4 10" id="KW-0378">Hydrolase</keyword>
<comment type="miscellaneous">
    <text evidence="10">In the RecBCD complex, RecB has a slow 3'-5' helicase, an exonuclease activity and loads RecA onto ssDNA, RecD has a fast 5'-3' helicase activity, while RecC stimulates the ATPase and processivity of the RecB helicase and contributes to recognition of the Chi site.</text>
</comment>
<comment type="similarity">
    <text evidence="10">Belongs to the RecC family.</text>
</comment>
<dbReference type="GO" id="GO:0003677">
    <property type="term" value="F:DNA binding"/>
    <property type="evidence" value="ECO:0007669"/>
    <property type="project" value="UniProtKB-UniRule"/>
</dbReference>
<dbReference type="GO" id="GO:0005524">
    <property type="term" value="F:ATP binding"/>
    <property type="evidence" value="ECO:0007669"/>
    <property type="project" value="UniProtKB-UniRule"/>
</dbReference>
<dbReference type="GO" id="GO:0008854">
    <property type="term" value="F:exodeoxyribonuclease V activity"/>
    <property type="evidence" value="ECO:0007669"/>
    <property type="project" value="InterPro"/>
</dbReference>
<proteinExistence type="inferred from homology"/>
<dbReference type="GO" id="GO:0003678">
    <property type="term" value="F:DNA helicase activity"/>
    <property type="evidence" value="ECO:0007669"/>
    <property type="project" value="UniProtKB-UniRule"/>
</dbReference>
<comment type="function">
    <text evidence="10">A helicase/nuclease that prepares dsDNA breaks (DSB) for recombinational DNA repair. Binds to DSBs and unwinds DNA via a highly rapid and processive ATP-dependent bidirectional helicase activity. Unwinds dsDNA until it encounters a Chi (crossover hotspot instigator) sequence from the 3' direction. Cuts ssDNA a few nucleotides 3' to the Chi site. The properties and activities of the enzyme are changed at Chi. The Chi-altered holoenzyme produces a long 3'-ssDNA overhang and facilitates RecA-binding to the ssDNA for homologous DNA recombination and repair. Holoenzyme degrades any linearized DNA that is unable to undergo homologous recombination. In the holoenzyme this subunit recognizes the wild-type Chi sequence, and when added to isolated RecB increases its ATP-dependent helicase processivity.</text>
</comment>
<evidence type="ECO:0000256" key="6">
    <source>
        <dbReference type="ARBA" id="ARBA00022839"/>
    </source>
</evidence>
<dbReference type="NCBIfam" id="TIGR01450">
    <property type="entry name" value="recC"/>
    <property type="match status" value="1"/>
</dbReference>
<dbReference type="RefSeq" id="WP_116208374.1">
    <property type="nucleotide sequence ID" value="NZ_QUNR01000003.1"/>
</dbReference>
<dbReference type="OrthoDB" id="9762834at2"/>